<dbReference type="Gene3D" id="3.30.470.20">
    <property type="entry name" value="ATP-grasp fold, B domain"/>
    <property type="match status" value="2"/>
</dbReference>
<dbReference type="PANTHER" id="PTHR21621">
    <property type="entry name" value="RIBOSOMAL PROTEIN S6 MODIFICATION PROTEIN"/>
    <property type="match status" value="1"/>
</dbReference>
<dbReference type="RefSeq" id="WP_017798136.1">
    <property type="nucleotide sequence ID" value="NZ_BSKO01000001.1"/>
</dbReference>
<dbReference type="InterPro" id="IPR001792">
    <property type="entry name" value="Acylphosphatase-like_dom"/>
</dbReference>
<gene>
    <name evidence="8" type="ORF">MACH08_33850</name>
</gene>
<comment type="similarity">
    <text evidence="5">Belongs to the acylphosphatase family.</text>
</comment>
<organism evidence="8 9">
    <name type="scientific">Oceanobacillus kimchii</name>
    <dbReference type="NCBI Taxonomy" id="746691"/>
    <lineage>
        <taxon>Bacteria</taxon>
        <taxon>Bacillati</taxon>
        <taxon>Bacillota</taxon>
        <taxon>Bacilli</taxon>
        <taxon>Bacillales</taxon>
        <taxon>Bacillaceae</taxon>
        <taxon>Oceanobacillus</taxon>
    </lineage>
</organism>
<feature type="domain" description="ATP-grasp" evidence="6">
    <location>
        <begin position="99"/>
        <end position="349"/>
    </location>
</feature>
<comment type="caution">
    <text evidence="4">Lacks conserved residue(s) required for the propagation of feature annotation.</text>
</comment>
<evidence type="ECO:0000259" key="7">
    <source>
        <dbReference type="PROSITE" id="PS51160"/>
    </source>
</evidence>
<reference evidence="8 9" key="1">
    <citation type="submission" date="2023-02" db="EMBL/GenBank/DDBJ databases">
        <title>Oceanobacillus kimchii IFOP_LL358 isolated form Alexandrium catenella lab strain.</title>
        <authorList>
            <person name="Gajardo G."/>
            <person name="Ueki S."/>
            <person name="Maruyama F."/>
        </authorList>
    </citation>
    <scope>NUCLEOTIDE SEQUENCE [LARGE SCALE GENOMIC DNA]</scope>
    <source>
        <strain evidence="8 9">IFOP_LL358</strain>
    </source>
</reference>
<dbReference type="PANTHER" id="PTHR21621:SF0">
    <property type="entry name" value="BETA-CITRYLGLUTAMATE SYNTHASE B-RELATED"/>
    <property type="match status" value="1"/>
</dbReference>
<dbReference type="SUPFAM" id="SSF56059">
    <property type="entry name" value="Glutathione synthetase ATP-binding domain-like"/>
    <property type="match status" value="1"/>
</dbReference>
<sequence>MKSQEVVLLPHLNKRVVKDITGFKLCSYLVALEGWRRGLTLIWYNDETSKCKLDRLNSSTHGKFYSLSDGNKTHYFFRSRGDKVTNKAVRICQDKEETKSYLEKSNVPIPLGKVLEEDNDIINYANEINYPVIIKPLKGSMGKGVYTNINSEQELKGILKELRSKFSYKEYLVEKHYPGEEYRIYVVGNQVIGATNRKPANIIGDGKHTVEKLIDLKNEERKKNPYLSPKPIKADYEITFMLERVGYDLNSVPEKGEHVILREKSNLSSGGDPVEATDKLSTSVRQIAVDALKALPSIPHGGVDIIVDPSDQSKGVVLEINATAEIGFHPFPLTGESKDVPAAIIDYYFPETKGKYRSPFYFDYLSLLEPLKSWAVEELKVVKTPKKDIYARKYIVTGQLNKVGYMTYIRRQALRRNLYGYAKKITKNEVEIYLISESQKSIEDFKEFVQKGSRKSIVKNIEDKEVVFSGKPTKTGFRIIS</sequence>
<dbReference type="PROSITE" id="PS50975">
    <property type="entry name" value="ATP_GRASP"/>
    <property type="match status" value="1"/>
</dbReference>
<feature type="domain" description="Acylphosphatase-like" evidence="7">
    <location>
        <begin position="391"/>
        <end position="481"/>
    </location>
</feature>
<dbReference type="InterPro" id="IPR011761">
    <property type="entry name" value="ATP-grasp"/>
</dbReference>
<dbReference type="InterPro" id="IPR036046">
    <property type="entry name" value="Acylphosphatase-like_dom_sf"/>
</dbReference>
<evidence type="ECO:0000259" key="6">
    <source>
        <dbReference type="PROSITE" id="PS50975"/>
    </source>
</evidence>
<comment type="caution">
    <text evidence="8">The sequence shown here is derived from an EMBL/GenBank/DDBJ whole genome shotgun (WGS) entry which is preliminary data.</text>
</comment>
<dbReference type="EMBL" id="BSKO01000001">
    <property type="protein sequence ID" value="GLO67601.1"/>
    <property type="molecule type" value="Genomic_DNA"/>
</dbReference>
<name>A0ABQ5TP91_9BACI</name>
<evidence type="ECO:0000313" key="8">
    <source>
        <dbReference type="EMBL" id="GLO67601.1"/>
    </source>
</evidence>
<evidence type="ECO:0000256" key="4">
    <source>
        <dbReference type="PROSITE-ProRule" id="PRU00520"/>
    </source>
</evidence>
<dbReference type="PROSITE" id="PS51160">
    <property type="entry name" value="ACYLPHOSPHATASE_3"/>
    <property type="match status" value="1"/>
</dbReference>
<evidence type="ECO:0000256" key="3">
    <source>
        <dbReference type="PROSITE-ProRule" id="PRU00409"/>
    </source>
</evidence>
<evidence type="ECO:0000256" key="5">
    <source>
        <dbReference type="RuleBase" id="RU004168"/>
    </source>
</evidence>
<protein>
    <recommendedName>
        <fullName evidence="1">Acylphosphatase</fullName>
    </recommendedName>
    <alternativeName>
        <fullName evidence="2">Acylphosphate phosphohydrolase</fullName>
    </alternativeName>
</protein>
<dbReference type="Gene3D" id="3.30.70.100">
    <property type="match status" value="1"/>
</dbReference>
<proteinExistence type="inferred from homology"/>
<dbReference type="SUPFAM" id="SSF54975">
    <property type="entry name" value="Acylphosphatase/BLUF domain-like"/>
    <property type="match status" value="1"/>
</dbReference>
<evidence type="ECO:0000313" key="9">
    <source>
        <dbReference type="Proteomes" id="UP001275436"/>
    </source>
</evidence>
<dbReference type="Pfam" id="PF00708">
    <property type="entry name" value="Acylphosphatase"/>
    <property type="match status" value="1"/>
</dbReference>
<dbReference type="Proteomes" id="UP001275436">
    <property type="component" value="Unassembled WGS sequence"/>
</dbReference>
<keyword evidence="3" id="KW-0547">Nucleotide-binding</keyword>
<evidence type="ECO:0000256" key="2">
    <source>
        <dbReference type="ARBA" id="ARBA00032904"/>
    </source>
</evidence>
<keyword evidence="9" id="KW-1185">Reference proteome</keyword>
<keyword evidence="3" id="KW-0067">ATP-binding</keyword>
<dbReference type="Pfam" id="PF08443">
    <property type="entry name" value="RimK"/>
    <property type="match status" value="1"/>
</dbReference>
<dbReference type="InterPro" id="IPR013651">
    <property type="entry name" value="ATP-grasp_RimK-type"/>
</dbReference>
<evidence type="ECO:0000256" key="1">
    <source>
        <dbReference type="ARBA" id="ARBA00015991"/>
    </source>
</evidence>
<accession>A0ABQ5TP91</accession>